<evidence type="ECO:0000259" key="6">
    <source>
        <dbReference type="PROSITE" id="PS50011"/>
    </source>
</evidence>
<evidence type="ECO:0000256" key="5">
    <source>
        <dbReference type="ARBA" id="ARBA00037982"/>
    </source>
</evidence>
<keyword evidence="3" id="KW-0418">Kinase</keyword>
<keyword evidence="4" id="KW-0067">ATP-binding</keyword>
<dbReference type="SUPFAM" id="SSF56112">
    <property type="entry name" value="Protein kinase-like (PK-like)"/>
    <property type="match status" value="1"/>
</dbReference>
<proteinExistence type="inferred from homology"/>
<dbReference type="EMBL" id="OC856021">
    <property type="protein sequence ID" value="CAD7623068.1"/>
    <property type="molecule type" value="Genomic_DNA"/>
</dbReference>
<accession>A0A7R9KH75</accession>
<protein>
    <recommendedName>
        <fullName evidence="6">Protein kinase domain-containing protein</fullName>
    </recommendedName>
</protein>
<dbReference type="InterPro" id="IPR008271">
    <property type="entry name" value="Ser/Thr_kinase_AS"/>
</dbReference>
<dbReference type="PROSITE" id="PS00108">
    <property type="entry name" value="PROTEIN_KINASE_ST"/>
    <property type="match status" value="1"/>
</dbReference>
<dbReference type="SMART" id="SM00220">
    <property type="entry name" value="S_TKc"/>
    <property type="match status" value="1"/>
</dbReference>
<dbReference type="InterPro" id="IPR050339">
    <property type="entry name" value="CC_SR_Kinase"/>
</dbReference>
<evidence type="ECO:0000256" key="2">
    <source>
        <dbReference type="ARBA" id="ARBA00022741"/>
    </source>
</evidence>
<evidence type="ECO:0000313" key="7">
    <source>
        <dbReference type="EMBL" id="CAD7623068.1"/>
    </source>
</evidence>
<organism evidence="7">
    <name type="scientific">Medioppia subpectinata</name>
    <dbReference type="NCBI Taxonomy" id="1979941"/>
    <lineage>
        <taxon>Eukaryota</taxon>
        <taxon>Metazoa</taxon>
        <taxon>Ecdysozoa</taxon>
        <taxon>Arthropoda</taxon>
        <taxon>Chelicerata</taxon>
        <taxon>Arachnida</taxon>
        <taxon>Acari</taxon>
        <taxon>Acariformes</taxon>
        <taxon>Sarcoptiformes</taxon>
        <taxon>Oribatida</taxon>
        <taxon>Brachypylina</taxon>
        <taxon>Oppioidea</taxon>
        <taxon>Oppiidae</taxon>
        <taxon>Medioppia</taxon>
    </lineage>
</organism>
<dbReference type="GO" id="GO:0005634">
    <property type="term" value="C:nucleus"/>
    <property type="evidence" value="ECO:0007669"/>
    <property type="project" value="TreeGrafter"/>
</dbReference>
<gene>
    <name evidence="7" type="ORF">OSB1V03_LOCUS3528</name>
</gene>
<reference evidence="7" key="1">
    <citation type="submission" date="2020-11" db="EMBL/GenBank/DDBJ databases">
        <authorList>
            <person name="Tran Van P."/>
        </authorList>
    </citation>
    <scope>NUCLEOTIDE SEQUENCE</scope>
</reference>
<dbReference type="InterPro" id="IPR011009">
    <property type="entry name" value="Kinase-like_dom_sf"/>
</dbReference>
<keyword evidence="2" id="KW-0547">Nucleotide-binding</keyword>
<dbReference type="GO" id="GO:0004672">
    <property type="term" value="F:protein kinase activity"/>
    <property type="evidence" value="ECO:0007669"/>
    <property type="project" value="InterPro"/>
</dbReference>
<dbReference type="OrthoDB" id="248923at2759"/>
<comment type="similarity">
    <text evidence="5">Belongs to the protein kinase superfamily. Ser/Thr protein kinase family. GCN2 subfamily.</text>
</comment>
<evidence type="ECO:0000313" key="8">
    <source>
        <dbReference type="Proteomes" id="UP000759131"/>
    </source>
</evidence>
<sequence length="181" mass="20996">MIIEAKKIRVRKELKTLQKLDSDFVVKYSFAWIEAMHLYIQMEYCSQTLTAVLKDKRQVFDKQPTDAMNIYEYFISCEIFRELLECVQYLHGLNPPIIHRDIKPDNIMILLNGNNNRFLKLGDFGLAVEHNRASQSHTRGAGTPQYMAPEVGLYRNYDIKADIYSVGIIGLKLFEVNTMLA</sequence>
<keyword evidence="1" id="KW-0808">Transferase</keyword>
<dbReference type="Pfam" id="PF00069">
    <property type="entry name" value="Pkinase"/>
    <property type="match status" value="1"/>
</dbReference>
<feature type="domain" description="Protein kinase" evidence="6">
    <location>
        <begin position="1"/>
        <end position="181"/>
    </location>
</feature>
<dbReference type="Gene3D" id="1.10.510.10">
    <property type="entry name" value="Transferase(Phosphotransferase) domain 1"/>
    <property type="match status" value="1"/>
</dbReference>
<dbReference type="PROSITE" id="PS50011">
    <property type="entry name" value="PROTEIN_KINASE_DOM"/>
    <property type="match status" value="1"/>
</dbReference>
<evidence type="ECO:0000256" key="4">
    <source>
        <dbReference type="ARBA" id="ARBA00022840"/>
    </source>
</evidence>
<dbReference type="Proteomes" id="UP000759131">
    <property type="component" value="Unassembled WGS sequence"/>
</dbReference>
<dbReference type="EMBL" id="CAJPIZ010001446">
    <property type="protein sequence ID" value="CAG2103498.1"/>
    <property type="molecule type" value="Genomic_DNA"/>
</dbReference>
<dbReference type="GO" id="GO:0005524">
    <property type="term" value="F:ATP binding"/>
    <property type="evidence" value="ECO:0007669"/>
    <property type="project" value="UniProtKB-KW"/>
</dbReference>
<evidence type="ECO:0000256" key="3">
    <source>
        <dbReference type="ARBA" id="ARBA00022777"/>
    </source>
</evidence>
<dbReference type="InterPro" id="IPR000719">
    <property type="entry name" value="Prot_kinase_dom"/>
</dbReference>
<dbReference type="AlphaFoldDB" id="A0A7R9KH75"/>
<evidence type="ECO:0000256" key="1">
    <source>
        <dbReference type="ARBA" id="ARBA00022679"/>
    </source>
</evidence>
<keyword evidence="8" id="KW-1185">Reference proteome</keyword>
<dbReference type="GO" id="GO:0005737">
    <property type="term" value="C:cytoplasm"/>
    <property type="evidence" value="ECO:0007669"/>
    <property type="project" value="TreeGrafter"/>
</dbReference>
<name>A0A7R9KH75_9ACAR</name>
<dbReference type="PANTHER" id="PTHR11042">
    <property type="entry name" value="EUKARYOTIC TRANSLATION INITIATION FACTOR 2-ALPHA KINASE EIF2-ALPHA KINASE -RELATED"/>
    <property type="match status" value="1"/>
</dbReference>